<dbReference type="Pfam" id="PF11701">
    <property type="entry name" value="UNC45-central"/>
    <property type="match status" value="1"/>
</dbReference>
<dbReference type="GO" id="GO:0005737">
    <property type="term" value="C:cytoplasm"/>
    <property type="evidence" value="ECO:0007669"/>
    <property type="project" value="UniProtKB-SubCell"/>
</dbReference>
<dbReference type="PANTHER" id="PTHR45994">
    <property type="entry name" value="FI21225P1"/>
    <property type="match status" value="1"/>
</dbReference>
<dbReference type="FunCoup" id="W2S9X7">
    <property type="interactions" value="103"/>
</dbReference>
<organism evidence="4 5">
    <name type="scientific">Cyphellophora europaea (strain CBS 101466)</name>
    <name type="common">Phialophora europaea</name>
    <dbReference type="NCBI Taxonomy" id="1220924"/>
    <lineage>
        <taxon>Eukaryota</taxon>
        <taxon>Fungi</taxon>
        <taxon>Dikarya</taxon>
        <taxon>Ascomycota</taxon>
        <taxon>Pezizomycotina</taxon>
        <taxon>Eurotiomycetes</taxon>
        <taxon>Chaetothyriomycetidae</taxon>
        <taxon>Chaetothyriales</taxon>
        <taxon>Cyphellophoraceae</taxon>
        <taxon>Cyphellophora</taxon>
    </lineage>
</organism>
<dbReference type="STRING" id="1220924.W2S9X7"/>
<dbReference type="GeneID" id="19977047"/>
<dbReference type="RefSeq" id="XP_008712603.1">
    <property type="nucleotide sequence ID" value="XM_008714381.1"/>
</dbReference>
<keyword evidence="2" id="KW-0963">Cytoplasm</keyword>
<dbReference type="SUPFAM" id="SSF48371">
    <property type="entry name" value="ARM repeat"/>
    <property type="match status" value="2"/>
</dbReference>
<sequence length="844" mass="91215">MATIQQVQNVTRRMSEEKATVLAREAVELSRAGHKDEASRRLRAAAALGPENIDVQSAFLAIHNEEARSPLLDLIRRYAMYHDQKAGEEAIKYLRSNEAPNAAGAALECVQLILECQASTLSASQDSILAELASKSLAVRRYFATELQASTTEFFDNVYDRGDDAANCLRSIVLDHSLWESDIARLHVEDELFQLFLAKLMESGHDHDGRALKGIALLLIADTQRLHTFVDEDGFEALLTSLDYRLPPDVRGQATLVLSKFLEVAQPTGQQYFVKYITDHVAKGRSDDLILAFSAAAQFFPLASAVVAQLFLTEGFLQSILPLLERNKSSTQVHTSFLSLLNAACIDAACRQAVAQHCSAWLSHKVSNGMDKQPAMAATILAKLRTSGTKPADQRASKADDDVSELVDLFTKTLRVEDARNISDSIEGLAYTSLKPEVKEKLAHDNAFLKQLLTSLDANSNIPEIVVGSLSIVSNLTHYPPNLSEEQKKMTQLKAYANASKPSDPSPLEDEPHIKARCTALVEAGLMPTLLKLNKATSSATIPLTDKILLSLVRNPKDRGKLAQQGAVKLLVQHAQRALQTSTRPKTPTGASSMLTIDAAHALARILISLNPAHVFAASATPHITEAIPPLVQLLKPLSREFAPGADAPRDLLPIFESLLALTNLASSPDPAVAATILRTAWDPTEELMLHDNTLLRRAAVELVCNLCVVPAGAAKFADGSARAKSRLRVLLAMADVEDLPTRRAAGGALAMLSEFESVVPVLLEVESGIPVVLGLCDDGDEGVMHRGLVVLANLVLGEGENGRKGKDAAKKAGAAEVVKTSLRKTRNEECLSVGVQVLKALVD</sequence>
<dbReference type="InterPro" id="IPR011989">
    <property type="entry name" value="ARM-like"/>
</dbReference>
<evidence type="ECO:0000313" key="4">
    <source>
        <dbReference type="EMBL" id="ETN44833.1"/>
    </source>
</evidence>
<dbReference type="eggNOG" id="KOG4151">
    <property type="taxonomic scope" value="Eukaryota"/>
</dbReference>
<dbReference type="GO" id="GO:0051879">
    <property type="term" value="F:Hsp90 protein binding"/>
    <property type="evidence" value="ECO:0007669"/>
    <property type="project" value="TreeGrafter"/>
</dbReference>
<dbReference type="EMBL" id="KB822713">
    <property type="protein sequence ID" value="ETN44833.1"/>
    <property type="molecule type" value="Genomic_DNA"/>
</dbReference>
<dbReference type="InterPro" id="IPR024660">
    <property type="entry name" value="UCS_central_dom"/>
</dbReference>
<dbReference type="InterPro" id="IPR016024">
    <property type="entry name" value="ARM-type_fold"/>
</dbReference>
<evidence type="ECO:0000256" key="1">
    <source>
        <dbReference type="ARBA" id="ARBA00004496"/>
    </source>
</evidence>
<accession>W2S9X7</accession>
<dbReference type="VEuPathDB" id="FungiDB:HMPREF1541_09708"/>
<dbReference type="InParanoid" id="W2S9X7"/>
<dbReference type="Proteomes" id="UP000030752">
    <property type="component" value="Unassembled WGS sequence"/>
</dbReference>
<dbReference type="AlphaFoldDB" id="W2S9X7"/>
<protein>
    <recommendedName>
        <fullName evidence="3">UNC-45/Cro1/She4 central domain-containing protein</fullName>
    </recommendedName>
</protein>
<feature type="domain" description="UNC-45/Cro1/She4 central" evidence="3">
    <location>
        <begin position="234"/>
        <end position="384"/>
    </location>
</feature>
<evidence type="ECO:0000256" key="2">
    <source>
        <dbReference type="ARBA" id="ARBA00022490"/>
    </source>
</evidence>
<dbReference type="Gene3D" id="1.25.10.100">
    <property type="match status" value="1"/>
</dbReference>
<evidence type="ECO:0000313" key="5">
    <source>
        <dbReference type="Proteomes" id="UP000030752"/>
    </source>
</evidence>
<name>W2S9X7_CYPE1</name>
<dbReference type="OrthoDB" id="5574718at2759"/>
<dbReference type="HOGENOM" id="CLU_016305_0_0_1"/>
<evidence type="ECO:0000259" key="3">
    <source>
        <dbReference type="Pfam" id="PF11701"/>
    </source>
</evidence>
<keyword evidence="5" id="KW-1185">Reference proteome</keyword>
<dbReference type="PANTHER" id="PTHR45994:SF1">
    <property type="entry name" value="FI21225P1"/>
    <property type="match status" value="1"/>
</dbReference>
<proteinExistence type="predicted"/>
<dbReference type="Gene3D" id="1.25.10.10">
    <property type="entry name" value="Leucine-rich Repeat Variant"/>
    <property type="match status" value="1"/>
</dbReference>
<reference evidence="4 5" key="1">
    <citation type="submission" date="2013-03" db="EMBL/GenBank/DDBJ databases">
        <title>The Genome Sequence of Phialophora europaea CBS 101466.</title>
        <authorList>
            <consortium name="The Broad Institute Genomics Platform"/>
            <person name="Cuomo C."/>
            <person name="de Hoog S."/>
            <person name="Gorbushina A."/>
            <person name="Walker B."/>
            <person name="Young S.K."/>
            <person name="Zeng Q."/>
            <person name="Gargeya S."/>
            <person name="Fitzgerald M."/>
            <person name="Haas B."/>
            <person name="Abouelleil A."/>
            <person name="Allen A.W."/>
            <person name="Alvarado L."/>
            <person name="Arachchi H.M."/>
            <person name="Berlin A.M."/>
            <person name="Chapman S.B."/>
            <person name="Gainer-Dewar J."/>
            <person name="Goldberg J."/>
            <person name="Griggs A."/>
            <person name="Gujja S."/>
            <person name="Hansen M."/>
            <person name="Howarth C."/>
            <person name="Imamovic A."/>
            <person name="Ireland A."/>
            <person name="Larimer J."/>
            <person name="McCowan C."/>
            <person name="Murphy C."/>
            <person name="Pearson M."/>
            <person name="Poon T.W."/>
            <person name="Priest M."/>
            <person name="Roberts A."/>
            <person name="Saif S."/>
            <person name="Shea T."/>
            <person name="Sisk P."/>
            <person name="Sykes S."/>
            <person name="Wortman J."/>
            <person name="Nusbaum C."/>
            <person name="Birren B."/>
        </authorList>
    </citation>
    <scope>NUCLEOTIDE SEQUENCE [LARGE SCALE GENOMIC DNA]</scope>
    <source>
        <strain evidence="4 5">CBS 101466</strain>
    </source>
</reference>
<comment type="subcellular location">
    <subcellularLocation>
        <location evidence="1">Cytoplasm</location>
    </subcellularLocation>
</comment>
<gene>
    <name evidence="4" type="ORF">HMPREF1541_09708</name>
</gene>